<evidence type="ECO:0000313" key="2">
    <source>
        <dbReference type="EMBL" id="KZT43403.1"/>
    </source>
</evidence>
<reference evidence="2 3" key="1">
    <citation type="journal article" date="2016" name="Mol. Biol. Evol.">
        <title>Comparative Genomics of Early-Diverging Mushroom-Forming Fungi Provides Insights into the Origins of Lignocellulose Decay Capabilities.</title>
        <authorList>
            <person name="Nagy L.G."/>
            <person name="Riley R."/>
            <person name="Tritt A."/>
            <person name="Adam C."/>
            <person name="Daum C."/>
            <person name="Floudas D."/>
            <person name="Sun H."/>
            <person name="Yadav J.S."/>
            <person name="Pangilinan J."/>
            <person name="Larsson K.H."/>
            <person name="Matsuura K."/>
            <person name="Barry K."/>
            <person name="Labutti K."/>
            <person name="Kuo R."/>
            <person name="Ohm R.A."/>
            <person name="Bhattacharya S.S."/>
            <person name="Shirouzu T."/>
            <person name="Yoshinaga Y."/>
            <person name="Martin F.M."/>
            <person name="Grigoriev I.V."/>
            <person name="Hibbett D.S."/>
        </authorList>
    </citation>
    <scope>NUCLEOTIDE SEQUENCE [LARGE SCALE GENOMIC DNA]</scope>
    <source>
        <strain evidence="2 3">HHB10207 ss-3</strain>
    </source>
</reference>
<gene>
    <name evidence="2" type="ORF">SISSUDRAFT_1040423</name>
</gene>
<evidence type="ECO:0000256" key="1">
    <source>
        <dbReference type="SAM" id="MobiDB-lite"/>
    </source>
</evidence>
<dbReference type="OrthoDB" id="2570975at2759"/>
<name>A0A166I557_9AGAM</name>
<sequence>MGEMQASIRSLSPTSSASSPPATPPPHSPDELFDEMLTNRLNKENTYPDVKSNSAHSSPISPSRRRSLSKPGSIKSRSRTRHSATEAYVRRTRAVRSPQPQTPTSAHEQPRPQISTPSSQRAPLVERSPGDVQMNEAEPSMPEESSVTIPIRLGWTDFQFKIPQVLQRPAPPSYNDAALKAVGGDLAQVPHRYVQRELHGPAKLGLKLCRDQQHTRIVVPPTNSRTLPKELHLVMNDLNIVPPTHALAVYKRQQPGSSSDPRGPKFALFPIHALILAAHCSHLPTLPPSRADIVDIEKDKSGKYGRLPVPSVAISVPDPLSWPALMNWLYTGDSRTMMKFLCPFDYSIFEHTGTIEQIARKLLLELTSNTELLTRFTFRVHGVWANACCVGVWDEQLWRTIEHTWAVIYAACGLVKEHSSTAIASSDSRS</sequence>
<keyword evidence="3" id="KW-1185">Reference proteome</keyword>
<feature type="compositionally biased region" description="Low complexity" evidence="1">
    <location>
        <begin position="52"/>
        <end position="62"/>
    </location>
</feature>
<proteinExistence type="predicted"/>
<dbReference type="EMBL" id="KV428008">
    <property type="protein sequence ID" value="KZT43403.1"/>
    <property type="molecule type" value="Genomic_DNA"/>
</dbReference>
<protein>
    <submittedName>
        <fullName evidence="2">Uncharacterized protein</fullName>
    </submittedName>
</protein>
<organism evidence="2 3">
    <name type="scientific">Sistotremastrum suecicum HHB10207 ss-3</name>
    <dbReference type="NCBI Taxonomy" id="1314776"/>
    <lineage>
        <taxon>Eukaryota</taxon>
        <taxon>Fungi</taxon>
        <taxon>Dikarya</taxon>
        <taxon>Basidiomycota</taxon>
        <taxon>Agaricomycotina</taxon>
        <taxon>Agaricomycetes</taxon>
        <taxon>Sistotremastrales</taxon>
        <taxon>Sistotremastraceae</taxon>
        <taxon>Sistotremastrum</taxon>
    </lineage>
</organism>
<feature type="region of interest" description="Disordered" evidence="1">
    <location>
        <begin position="1"/>
        <end position="146"/>
    </location>
</feature>
<accession>A0A166I557</accession>
<feature type="compositionally biased region" description="Low complexity" evidence="1">
    <location>
        <begin position="10"/>
        <end position="20"/>
    </location>
</feature>
<dbReference type="Proteomes" id="UP000076798">
    <property type="component" value="Unassembled WGS sequence"/>
</dbReference>
<evidence type="ECO:0000313" key="3">
    <source>
        <dbReference type="Proteomes" id="UP000076798"/>
    </source>
</evidence>
<feature type="compositionally biased region" description="Polar residues" evidence="1">
    <location>
        <begin position="98"/>
        <end position="121"/>
    </location>
</feature>
<dbReference type="AlphaFoldDB" id="A0A166I557"/>